<reference evidence="2" key="1">
    <citation type="submission" date="2021-01" db="EMBL/GenBank/DDBJ databases">
        <title>Whole genome shotgun sequence of Planobispora rosea NBRC 15558.</title>
        <authorList>
            <person name="Komaki H."/>
            <person name="Tamura T."/>
        </authorList>
    </citation>
    <scope>NUCLEOTIDE SEQUENCE</scope>
    <source>
        <strain evidence="2">NBRC 15558</strain>
    </source>
</reference>
<dbReference type="EMBL" id="BOOI01000070">
    <property type="protein sequence ID" value="GIH87969.1"/>
    <property type="molecule type" value="Genomic_DNA"/>
</dbReference>
<feature type="compositionally biased region" description="Basic and acidic residues" evidence="1">
    <location>
        <begin position="84"/>
        <end position="100"/>
    </location>
</feature>
<organism evidence="2 3">
    <name type="scientific">Planobispora rosea</name>
    <dbReference type="NCBI Taxonomy" id="35762"/>
    <lineage>
        <taxon>Bacteria</taxon>
        <taxon>Bacillati</taxon>
        <taxon>Actinomycetota</taxon>
        <taxon>Actinomycetes</taxon>
        <taxon>Streptosporangiales</taxon>
        <taxon>Streptosporangiaceae</taxon>
        <taxon>Planobispora</taxon>
    </lineage>
</organism>
<evidence type="ECO:0000313" key="3">
    <source>
        <dbReference type="Proteomes" id="UP000655044"/>
    </source>
</evidence>
<name>A0A8J3SA91_PLARO</name>
<comment type="caution">
    <text evidence="2">The sequence shown here is derived from an EMBL/GenBank/DDBJ whole genome shotgun (WGS) entry which is preliminary data.</text>
</comment>
<feature type="region of interest" description="Disordered" evidence="1">
    <location>
        <begin position="80"/>
        <end position="100"/>
    </location>
</feature>
<dbReference type="RefSeq" id="WP_189243666.1">
    <property type="nucleotide sequence ID" value="NZ_BMQP01000047.1"/>
</dbReference>
<proteinExistence type="predicted"/>
<sequence length="100" mass="10320">MACPHGCVPDGGPLSDEQLIDLILTSMEIGGHRSLAHVGAQVRHLAADPDIQPLLTRLISGDAGVIPALVAAVYHCGTTPAGPREQEHAGNQAVKDRAAT</sequence>
<keyword evidence="3" id="KW-1185">Reference proteome</keyword>
<dbReference type="AlphaFoldDB" id="A0A8J3SA91"/>
<dbReference type="Proteomes" id="UP000655044">
    <property type="component" value="Unassembled WGS sequence"/>
</dbReference>
<accession>A0A8J3SA91</accession>
<evidence type="ECO:0000313" key="2">
    <source>
        <dbReference type="EMBL" id="GIH87969.1"/>
    </source>
</evidence>
<evidence type="ECO:0000256" key="1">
    <source>
        <dbReference type="SAM" id="MobiDB-lite"/>
    </source>
</evidence>
<protein>
    <submittedName>
        <fullName evidence="2">Uncharacterized protein</fullName>
    </submittedName>
</protein>
<gene>
    <name evidence="2" type="ORF">Pro02_63770</name>
</gene>